<dbReference type="Proteomes" id="UP001155182">
    <property type="component" value="Unassembled WGS sequence"/>
</dbReference>
<accession>A0A9X2JCP6</accession>
<dbReference type="AlphaFoldDB" id="A0A9X2JCP6"/>
<organism evidence="1 2">
    <name type="scientific">Solitalea agri</name>
    <dbReference type="NCBI Taxonomy" id="2953739"/>
    <lineage>
        <taxon>Bacteria</taxon>
        <taxon>Pseudomonadati</taxon>
        <taxon>Bacteroidota</taxon>
        <taxon>Sphingobacteriia</taxon>
        <taxon>Sphingobacteriales</taxon>
        <taxon>Sphingobacteriaceae</taxon>
        <taxon>Solitalea</taxon>
    </lineage>
</organism>
<dbReference type="SUPFAM" id="SSF54593">
    <property type="entry name" value="Glyoxalase/Bleomycin resistance protein/Dihydroxybiphenyl dioxygenase"/>
    <property type="match status" value="1"/>
</dbReference>
<evidence type="ECO:0000313" key="1">
    <source>
        <dbReference type="EMBL" id="MCO4293707.1"/>
    </source>
</evidence>
<comment type="caution">
    <text evidence="1">The sequence shown here is derived from an EMBL/GenBank/DDBJ whole genome shotgun (WGS) entry which is preliminary data.</text>
</comment>
<dbReference type="EMBL" id="JAMWYS010000040">
    <property type="protein sequence ID" value="MCO4293707.1"/>
    <property type="molecule type" value="Genomic_DNA"/>
</dbReference>
<gene>
    <name evidence="1" type="ORF">NF867_12615</name>
</gene>
<keyword evidence="2" id="KW-1185">Reference proteome</keyword>
<reference evidence="1" key="1">
    <citation type="submission" date="2022-06" db="EMBL/GenBank/DDBJ databases">
        <title>Solitalea sp. MAHUQ-68 isolated from rhizospheric soil.</title>
        <authorList>
            <person name="Huq M.A."/>
        </authorList>
    </citation>
    <scope>NUCLEOTIDE SEQUENCE</scope>
    <source>
        <strain evidence="1">MAHUQ-68</strain>
    </source>
</reference>
<dbReference type="RefSeq" id="WP_252588358.1">
    <property type="nucleotide sequence ID" value="NZ_JAMWYS010000040.1"/>
</dbReference>
<proteinExistence type="predicted"/>
<protein>
    <submittedName>
        <fullName evidence="1">Uncharacterized protein</fullName>
    </submittedName>
</protein>
<dbReference type="InterPro" id="IPR029068">
    <property type="entry name" value="Glyas_Bleomycin-R_OHBP_Dase"/>
</dbReference>
<dbReference type="Gene3D" id="3.10.180.10">
    <property type="entry name" value="2,3-Dihydroxybiphenyl 1,2-Dioxygenase, domain 1"/>
    <property type="match status" value="1"/>
</dbReference>
<sequence>MTYKAKYLSPMVHSFDLKETVEFMINCLNFSSYRNDESYVILYNEQLTLHIKKAWNDQYRSEIYLEVDNTDLLWNEIKDKLDGIETRPPSDREYSMREFHLVIPATNTLLFVGSEIA</sequence>
<name>A0A9X2JCP6_9SPHI</name>
<evidence type="ECO:0000313" key="2">
    <source>
        <dbReference type="Proteomes" id="UP001155182"/>
    </source>
</evidence>